<dbReference type="EMBL" id="CP017141">
    <property type="protein sequence ID" value="AOM80504.1"/>
    <property type="molecule type" value="Genomic_DNA"/>
</dbReference>
<dbReference type="InterPro" id="IPR003423">
    <property type="entry name" value="OMP_efflux"/>
</dbReference>
<proteinExistence type="inferred from homology"/>
<evidence type="ECO:0000313" key="3">
    <source>
        <dbReference type="EMBL" id="AOM80504.1"/>
    </source>
</evidence>
<evidence type="ECO:0000256" key="1">
    <source>
        <dbReference type="ARBA" id="ARBA00007613"/>
    </source>
</evidence>
<name>A0A1D7QPA9_9SPHI</name>
<dbReference type="PANTHER" id="PTHR30203:SF24">
    <property type="entry name" value="BLR4935 PROTEIN"/>
    <property type="match status" value="1"/>
</dbReference>
<dbReference type="OrthoDB" id="9791261at2"/>
<dbReference type="InterPro" id="IPR010131">
    <property type="entry name" value="MdtP/NodT-like"/>
</dbReference>
<gene>
    <name evidence="3" type="ORF">BFS30_27105</name>
</gene>
<dbReference type="PANTHER" id="PTHR30203">
    <property type="entry name" value="OUTER MEMBRANE CATION EFFLUX PROTEIN"/>
    <property type="match status" value="1"/>
</dbReference>
<organism evidence="3 4">
    <name type="scientific">Pedobacter steynii</name>
    <dbReference type="NCBI Taxonomy" id="430522"/>
    <lineage>
        <taxon>Bacteria</taxon>
        <taxon>Pseudomonadati</taxon>
        <taxon>Bacteroidota</taxon>
        <taxon>Sphingobacteriia</taxon>
        <taxon>Sphingobacteriales</taxon>
        <taxon>Sphingobacteriaceae</taxon>
        <taxon>Pedobacter</taxon>
    </lineage>
</organism>
<protein>
    <recommendedName>
        <fullName evidence="5">Outer membrane protein, cobalt-zinc-cadmium efflux system</fullName>
    </recommendedName>
</protein>
<dbReference type="Proteomes" id="UP000094313">
    <property type="component" value="Chromosome"/>
</dbReference>
<keyword evidence="4" id="KW-1185">Reference proteome</keyword>
<dbReference type="Gene3D" id="1.20.1600.10">
    <property type="entry name" value="Outer membrane efflux proteins (OEP)"/>
    <property type="match status" value="1"/>
</dbReference>
<feature type="signal peptide" evidence="2">
    <location>
        <begin position="1"/>
        <end position="24"/>
    </location>
</feature>
<feature type="chain" id="PRO_5009098941" description="Outer membrane protein, cobalt-zinc-cadmium efflux system" evidence="2">
    <location>
        <begin position="25"/>
        <end position="431"/>
    </location>
</feature>
<sequence>MNLLNEYKNGLLILLMLFSGGRVAAQVDTTFKQLKLTFPTYLKMVGEHNLGYAAEKFKVSIAQADALSAKVFPDPELSFGAGDHGQRRMKMGYEISSGLSYTLELGGKRRARINLANREAELAQLLLDDYFRNLRVDASAAYLHAIKERELLRVKMNSYEMMKRLSSSDSIRLKMGAITAVDARQSRLEAASQLNEVFQQEADWKAAVAKLNLLIGSKQRDLFYQPEADMKKLDRVFNLQELILNAQNRRTDLLAALKSNEISVSLLKLAKAARTLDLGLSIGLASNSVVANAVAPTPSSTNVTIGFSIPLKFSNQNQGALKSARYGVQQGEVLYKQTELQIQTEVTQAYYNYLAGRKQVAQFGEGMLLDAQKVLDGKVYSYKRGETSLLEVLTAQRTFNDVQQSYLETLNVYGDALLELERAAGIWDIEF</sequence>
<dbReference type="GO" id="GO:0015562">
    <property type="term" value="F:efflux transmembrane transporter activity"/>
    <property type="evidence" value="ECO:0007669"/>
    <property type="project" value="InterPro"/>
</dbReference>
<dbReference type="AlphaFoldDB" id="A0A1D7QPA9"/>
<dbReference type="SUPFAM" id="SSF56954">
    <property type="entry name" value="Outer membrane efflux proteins (OEP)"/>
    <property type="match status" value="1"/>
</dbReference>
<evidence type="ECO:0000313" key="4">
    <source>
        <dbReference type="Proteomes" id="UP000094313"/>
    </source>
</evidence>
<dbReference type="Pfam" id="PF02321">
    <property type="entry name" value="OEP"/>
    <property type="match status" value="2"/>
</dbReference>
<evidence type="ECO:0000256" key="2">
    <source>
        <dbReference type="SAM" id="SignalP"/>
    </source>
</evidence>
<evidence type="ECO:0008006" key="5">
    <source>
        <dbReference type="Google" id="ProtNLM"/>
    </source>
</evidence>
<reference evidence="3 4" key="1">
    <citation type="submission" date="2016-08" db="EMBL/GenBank/DDBJ databases">
        <authorList>
            <person name="Seilhamer J.J."/>
        </authorList>
    </citation>
    <scope>NUCLEOTIDE SEQUENCE [LARGE SCALE GENOMIC DNA]</scope>
    <source>
        <strain evidence="3 4">DX4</strain>
    </source>
</reference>
<dbReference type="KEGG" id="psty:BFS30_27105"/>
<comment type="similarity">
    <text evidence="1">Belongs to the outer membrane factor (OMF) (TC 1.B.17) family.</text>
</comment>
<dbReference type="RefSeq" id="WP_069382162.1">
    <property type="nucleotide sequence ID" value="NZ_CP017141.1"/>
</dbReference>
<keyword evidence="2" id="KW-0732">Signal</keyword>
<accession>A0A1D7QPA9</accession>